<organism evidence="2 3">
    <name type="scientific">Aerosakkonema funiforme FACHB-1375</name>
    <dbReference type="NCBI Taxonomy" id="2949571"/>
    <lineage>
        <taxon>Bacteria</taxon>
        <taxon>Bacillati</taxon>
        <taxon>Cyanobacteriota</taxon>
        <taxon>Cyanophyceae</taxon>
        <taxon>Oscillatoriophycideae</taxon>
        <taxon>Aerosakkonematales</taxon>
        <taxon>Aerosakkonemataceae</taxon>
        <taxon>Aerosakkonema</taxon>
    </lineage>
</organism>
<reference evidence="2" key="2">
    <citation type="submission" date="2020-08" db="EMBL/GenBank/DDBJ databases">
        <authorList>
            <person name="Chen M."/>
            <person name="Teng W."/>
            <person name="Zhao L."/>
            <person name="Hu C."/>
            <person name="Zhou Y."/>
            <person name="Han B."/>
            <person name="Song L."/>
            <person name="Shu W."/>
        </authorList>
    </citation>
    <scope>NUCLEOTIDE SEQUENCE</scope>
    <source>
        <strain evidence="2">FACHB-1375</strain>
    </source>
</reference>
<keyword evidence="1" id="KW-0812">Transmembrane</keyword>
<dbReference type="RefSeq" id="WP_190468201.1">
    <property type="nucleotide sequence ID" value="NZ_JACJPW010000059.1"/>
</dbReference>
<evidence type="ECO:0000256" key="1">
    <source>
        <dbReference type="SAM" id="Phobius"/>
    </source>
</evidence>
<feature type="transmembrane region" description="Helical" evidence="1">
    <location>
        <begin position="15"/>
        <end position="33"/>
    </location>
</feature>
<dbReference type="AlphaFoldDB" id="A0A926VJC2"/>
<keyword evidence="3" id="KW-1185">Reference proteome</keyword>
<reference evidence="2" key="1">
    <citation type="journal article" date="2015" name="ISME J.">
        <title>Draft Genome Sequence of Streptomyces incarnatus NRRL8089, which Produces the Nucleoside Antibiotic Sinefungin.</title>
        <authorList>
            <person name="Oshima K."/>
            <person name="Hattori M."/>
            <person name="Shimizu H."/>
            <person name="Fukuda K."/>
            <person name="Nemoto M."/>
            <person name="Inagaki K."/>
            <person name="Tamura T."/>
        </authorList>
    </citation>
    <scope>NUCLEOTIDE SEQUENCE</scope>
    <source>
        <strain evidence="2">FACHB-1375</strain>
    </source>
</reference>
<evidence type="ECO:0000313" key="3">
    <source>
        <dbReference type="Proteomes" id="UP000641646"/>
    </source>
</evidence>
<accession>A0A926VJC2</accession>
<dbReference type="Proteomes" id="UP000641646">
    <property type="component" value="Unassembled WGS sequence"/>
</dbReference>
<keyword evidence="1" id="KW-0472">Membrane</keyword>
<proteinExistence type="predicted"/>
<evidence type="ECO:0000313" key="2">
    <source>
        <dbReference type="EMBL" id="MBD2183584.1"/>
    </source>
</evidence>
<name>A0A926VJC2_9CYAN</name>
<sequence>MHFIFQKRTAIDRNFTAFILGVILSVSGIFAIFDRDVAESATLPENTSAIGKQRESNRNRLPNSVVNAVLRSASQRTGLQISQLRIVSSKQIMTDGCLNLPRPGEACPEIGIFAWEVTVAGGRQRLVYHSNGNGSQIRLNEKASNISDANLPSQVANAVLKAAAQEWRLPVSALRIVKAERTNWAYGCERPTFPHPCDPLMVSGWQVTVQSRQKRSIYNTDEVGGLVRKLTTGNPI</sequence>
<protein>
    <submittedName>
        <fullName evidence="2">Uncharacterized protein</fullName>
    </submittedName>
</protein>
<comment type="caution">
    <text evidence="2">The sequence shown here is derived from an EMBL/GenBank/DDBJ whole genome shotgun (WGS) entry which is preliminary data.</text>
</comment>
<keyword evidence="1" id="KW-1133">Transmembrane helix</keyword>
<dbReference type="EMBL" id="JACJPW010000059">
    <property type="protein sequence ID" value="MBD2183584.1"/>
    <property type="molecule type" value="Genomic_DNA"/>
</dbReference>
<gene>
    <name evidence="2" type="ORF">H6G03_21400</name>
</gene>